<dbReference type="GO" id="GO:0008233">
    <property type="term" value="F:peptidase activity"/>
    <property type="evidence" value="ECO:0007669"/>
    <property type="project" value="UniProtKB-KW"/>
</dbReference>
<comment type="caution">
    <text evidence="1">The sequence shown here is derived from an EMBL/GenBank/DDBJ whole genome shotgun (WGS) entry which is preliminary data.</text>
</comment>
<keyword evidence="1" id="KW-0645">Protease</keyword>
<dbReference type="InterPro" id="IPR027417">
    <property type="entry name" value="P-loop_NTPase"/>
</dbReference>
<evidence type="ECO:0000313" key="1">
    <source>
        <dbReference type="EMBL" id="MPN12184.1"/>
    </source>
</evidence>
<dbReference type="Gene3D" id="1.10.8.60">
    <property type="match status" value="1"/>
</dbReference>
<dbReference type="SUPFAM" id="SSF52540">
    <property type="entry name" value="P-loop containing nucleoside triphosphate hydrolases"/>
    <property type="match status" value="1"/>
</dbReference>
<protein>
    <submittedName>
        <fullName evidence="1">ATP-dependent protease ATPase subunit ClpY</fullName>
    </submittedName>
</protein>
<name>A0A645FIA5_9ZZZZ</name>
<dbReference type="AlphaFoldDB" id="A0A645FIA5"/>
<dbReference type="GO" id="GO:0006508">
    <property type="term" value="P:proteolysis"/>
    <property type="evidence" value="ECO:0007669"/>
    <property type="project" value="UniProtKB-KW"/>
</dbReference>
<reference evidence="1" key="1">
    <citation type="submission" date="2019-08" db="EMBL/GenBank/DDBJ databases">
        <authorList>
            <person name="Kucharzyk K."/>
            <person name="Murdoch R.W."/>
            <person name="Higgins S."/>
            <person name="Loffler F."/>
        </authorList>
    </citation>
    <scope>NUCLEOTIDE SEQUENCE</scope>
</reference>
<proteinExistence type="predicted"/>
<organism evidence="1">
    <name type="scientific">bioreactor metagenome</name>
    <dbReference type="NCBI Taxonomy" id="1076179"/>
    <lineage>
        <taxon>unclassified sequences</taxon>
        <taxon>metagenomes</taxon>
        <taxon>ecological metagenomes</taxon>
    </lineage>
</organism>
<dbReference type="EMBL" id="VSSQ01058476">
    <property type="protein sequence ID" value="MPN12184.1"/>
    <property type="molecule type" value="Genomic_DNA"/>
</dbReference>
<accession>A0A645FIA5</accession>
<sequence>MEIRFSQEAIYKIAALAEKMNTEMENIGARRLHTMIEQLLEDISFTAPERQGDVIEIDTLFVEERLSPLMEDTDLRKYLL</sequence>
<keyword evidence="1" id="KW-0378">Hydrolase</keyword>
<gene>
    <name evidence="1" type="primary">clpY_6</name>
    <name evidence="1" type="ORF">SDC9_159496</name>
</gene>